<accession>A0ABV8RH81</accession>
<keyword evidence="3" id="KW-1015">Disulfide bond</keyword>
<evidence type="ECO:0000259" key="5">
    <source>
        <dbReference type="PROSITE" id="PS51352"/>
    </source>
</evidence>
<dbReference type="SUPFAM" id="SSF52833">
    <property type="entry name" value="Thioredoxin-like"/>
    <property type="match status" value="1"/>
</dbReference>
<dbReference type="Proteomes" id="UP001595887">
    <property type="component" value="Unassembled WGS sequence"/>
</dbReference>
<dbReference type="PROSITE" id="PS00194">
    <property type="entry name" value="THIOREDOXIN_1"/>
    <property type="match status" value="1"/>
</dbReference>
<comment type="caution">
    <text evidence="6">The sequence shown here is derived from an EMBL/GenBank/DDBJ whole genome shotgun (WGS) entry which is preliminary data.</text>
</comment>
<name>A0ABV8RH81_9SPHN</name>
<feature type="domain" description="Thioredoxin" evidence="5">
    <location>
        <begin position="36"/>
        <end position="176"/>
    </location>
</feature>
<organism evidence="6 7">
    <name type="scientific">Sphingorhabdus arenilitoris</name>
    <dbReference type="NCBI Taxonomy" id="1490041"/>
    <lineage>
        <taxon>Bacteria</taxon>
        <taxon>Pseudomonadati</taxon>
        <taxon>Pseudomonadota</taxon>
        <taxon>Alphaproteobacteria</taxon>
        <taxon>Sphingomonadales</taxon>
        <taxon>Sphingomonadaceae</taxon>
        <taxon>Sphingorhabdus</taxon>
    </lineage>
</organism>
<proteinExistence type="predicted"/>
<dbReference type="InterPro" id="IPR036249">
    <property type="entry name" value="Thioredoxin-like_sf"/>
</dbReference>
<keyword evidence="2" id="KW-0201">Cytochrome c-type biogenesis</keyword>
<dbReference type="PANTHER" id="PTHR42852">
    <property type="entry name" value="THIOL:DISULFIDE INTERCHANGE PROTEIN DSBE"/>
    <property type="match status" value="1"/>
</dbReference>
<sequence>MMSRWKLWLPLAILAFIGGLSLYGLTAPKDEFVRSQMIGQKLPTFELPPATDGIKGLSNRDFADGKPRLLNFFGSWCAPCKMEAPQLEALAAAGVEIHGIALRDRPEDVASFLKQYGNPFQRIGADVDMRLQVQFGSSGVPETYVISGDGRITYQHIGDIRSEHIPLLLEKLKEAR</sequence>
<evidence type="ECO:0000256" key="2">
    <source>
        <dbReference type="ARBA" id="ARBA00022748"/>
    </source>
</evidence>
<protein>
    <submittedName>
        <fullName evidence="6">Redoxin domain-containing protein</fullName>
    </submittedName>
</protein>
<evidence type="ECO:0000256" key="3">
    <source>
        <dbReference type="ARBA" id="ARBA00023157"/>
    </source>
</evidence>
<reference evidence="7" key="1">
    <citation type="journal article" date="2019" name="Int. J. Syst. Evol. Microbiol.">
        <title>The Global Catalogue of Microorganisms (GCM) 10K type strain sequencing project: providing services to taxonomists for standard genome sequencing and annotation.</title>
        <authorList>
            <consortium name="The Broad Institute Genomics Platform"/>
            <consortium name="The Broad Institute Genome Sequencing Center for Infectious Disease"/>
            <person name="Wu L."/>
            <person name="Ma J."/>
        </authorList>
    </citation>
    <scope>NUCLEOTIDE SEQUENCE [LARGE SCALE GENOMIC DNA]</scope>
    <source>
        <strain evidence="7">CECT 8531</strain>
    </source>
</reference>
<dbReference type="EMBL" id="JBHSDH010000013">
    <property type="protein sequence ID" value="MFC4291850.1"/>
    <property type="molecule type" value="Genomic_DNA"/>
</dbReference>
<evidence type="ECO:0000256" key="4">
    <source>
        <dbReference type="ARBA" id="ARBA00023284"/>
    </source>
</evidence>
<dbReference type="InterPro" id="IPR050553">
    <property type="entry name" value="Thioredoxin_ResA/DsbE_sf"/>
</dbReference>
<dbReference type="RefSeq" id="WP_381422063.1">
    <property type="nucleotide sequence ID" value="NZ_JBHSDH010000013.1"/>
</dbReference>
<dbReference type="InterPro" id="IPR013766">
    <property type="entry name" value="Thioredoxin_domain"/>
</dbReference>
<gene>
    <name evidence="6" type="ORF">ACFOWX_05405</name>
</gene>
<keyword evidence="7" id="KW-1185">Reference proteome</keyword>
<dbReference type="InterPro" id="IPR017937">
    <property type="entry name" value="Thioredoxin_CS"/>
</dbReference>
<comment type="subcellular location">
    <subcellularLocation>
        <location evidence="1">Cell envelope</location>
    </subcellularLocation>
</comment>
<evidence type="ECO:0000313" key="7">
    <source>
        <dbReference type="Proteomes" id="UP001595887"/>
    </source>
</evidence>
<dbReference type="PANTHER" id="PTHR42852:SF6">
    <property type="entry name" value="THIOL:DISULFIDE INTERCHANGE PROTEIN DSBE"/>
    <property type="match status" value="1"/>
</dbReference>
<keyword evidence="4" id="KW-0676">Redox-active center</keyword>
<dbReference type="PROSITE" id="PS51352">
    <property type="entry name" value="THIOREDOXIN_2"/>
    <property type="match status" value="1"/>
</dbReference>
<evidence type="ECO:0000256" key="1">
    <source>
        <dbReference type="ARBA" id="ARBA00004196"/>
    </source>
</evidence>
<evidence type="ECO:0000313" key="6">
    <source>
        <dbReference type="EMBL" id="MFC4291850.1"/>
    </source>
</evidence>
<dbReference type="Gene3D" id="3.40.30.10">
    <property type="entry name" value="Glutaredoxin"/>
    <property type="match status" value="1"/>
</dbReference>
<dbReference type="Pfam" id="PF00578">
    <property type="entry name" value="AhpC-TSA"/>
    <property type="match status" value="1"/>
</dbReference>
<dbReference type="InterPro" id="IPR000866">
    <property type="entry name" value="AhpC/TSA"/>
</dbReference>